<keyword evidence="4" id="KW-1185">Reference proteome</keyword>
<feature type="chain" id="PRO_5012651128" evidence="1">
    <location>
        <begin position="29"/>
        <end position="235"/>
    </location>
</feature>
<organism evidence="3 4">
    <name type="scientific">Ornithinimicrobium cerasi</name>
    <dbReference type="NCBI Taxonomy" id="2248773"/>
    <lineage>
        <taxon>Bacteria</taxon>
        <taxon>Bacillati</taxon>
        <taxon>Actinomycetota</taxon>
        <taxon>Actinomycetes</taxon>
        <taxon>Micrococcales</taxon>
        <taxon>Ornithinimicrobiaceae</taxon>
        <taxon>Ornithinimicrobium</taxon>
    </lineage>
</organism>
<dbReference type="EMBL" id="OBQK01000006">
    <property type="protein sequence ID" value="SOC56049.1"/>
    <property type="molecule type" value="Genomic_DNA"/>
</dbReference>
<feature type="signal peptide" evidence="1">
    <location>
        <begin position="1"/>
        <end position="28"/>
    </location>
</feature>
<dbReference type="PANTHER" id="PTHR36933:SF1">
    <property type="entry name" value="SLL0788 PROTEIN"/>
    <property type="match status" value="1"/>
</dbReference>
<sequence>MSMITGARKRCGVGLAALALMLTGCSSAEPEAAVDRGVEPTTETFTADARVIIPGRPGEEPTVLEPGETGEVLGGGFTEAEARFMEQMIPHHAQALEMAELAEERAEDEQLKVFAERIAISQGPEIDVMTTWLTDRGLPVPEVEPTSEHGPHSTHAGMPGMVTPEQMVILEKARGVEFERTFLTYMIAHHQGAIEMAQPVLGGALDPRAEEMANDVSNKQAIEIERMQEMLDARS</sequence>
<gene>
    <name evidence="3" type="ORF">SAMN05421879_106178</name>
</gene>
<feature type="domain" description="DUF305" evidence="2">
    <location>
        <begin position="81"/>
        <end position="231"/>
    </location>
</feature>
<keyword evidence="1" id="KW-0732">Signal</keyword>
<dbReference type="AlphaFoldDB" id="A0A285VPR6"/>
<accession>A0A285VPR6</accession>
<dbReference type="Pfam" id="PF03713">
    <property type="entry name" value="DUF305"/>
    <property type="match status" value="1"/>
</dbReference>
<evidence type="ECO:0000313" key="3">
    <source>
        <dbReference type="EMBL" id="SOC56049.1"/>
    </source>
</evidence>
<protein>
    <submittedName>
        <fullName evidence="3">Uncharacterized conserved protein, DUF305 family</fullName>
    </submittedName>
</protein>
<dbReference type="PANTHER" id="PTHR36933">
    <property type="entry name" value="SLL0788 PROTEIN"/>
    <property type="match status" value="1"/>
</dbReference>
<proteinExistence type="predicted"/>
<name>A0A285VPR6_9MICO</name>
<dbReference type="RefSeq" id="WP_170955452.1">
    <property type="nucleotide sequence ID" value="NZ_OBQK01000006.1"/>
</dbReference>
<evidence type="ECO:0000259" key="2">
    <source>
        <dbReference type="Pfam" id="PF03713"/>
    </source>
</evidence>
<reference evidence="4" key="1">
    <citation type="submission" date="2017-08" db="EMBL/GenBank/DDBJ databases">
        <authorList>
            <person name="Varghese N."/>
            <person name="Submissions S."/>
        </authorList>
    </citation>
    <scope>NUCLEOTIDE SEQUENCE [LARGE SCALE GENOMIC DNA]</scope>
    <source>
        <strain evidence="4">USBA17B2</strain>
    </source>
</reference>
<dbReference type="Proteomes" id="UP000219688">
    <property type="component" value="Unassembled WGS sequence"/>
</dbReference>
<dbReference type="InterPro" id="IPR005183">
    <property type="entry name" value="DUF305_CopM-like"/>
</dbReference>
<dbReference type="Gene3D" id="1.20.1260.10">
    <property type="match status" value="1"/>
</dbReference>
<dbReference type="InterPro" id="IPR012347">
    <property type="entry name" value="Ferritin-like"/>
</dbReference>
<evidence type="ECO:0000256" key="1">
    <source>
        <dbReference type="SAM" id="SignalP"/>
    </source>
</evidence>
<evidence type="ECO:0000313" key="4">
    <source>
        <dbReference type="Proteomes" id="UP000219688"/>
    </source>
</evidence>